<dbReference type="Pfam" id="PF00044">
    <property type="entry name" value="Gp_dh_N"/>
    <property type="match status" value="1"/>
</dbReference>
<dbReference type="Proteomes" id="UP000276232">
    <property type="component" value="Unassembled WGS sequence"/>
</dbReference>
<keyword evidence="1" id="KW-0560">Oxidoreductase</keyword>
<dbReference type="RefSeq" id="WP_422393817.1">
    <property type="nucleotide sequence ID" value="NZ_RJKN01000004.1"/>
</dbReference>
<dbReference type="InterPro" id="IPR020830">
    <property type="entry name" value="GlycerAld_3-P_DH_AS"/>
</dbReference>
<proteinExistence type="inferred from homology"/>
<dbReference type="PRINTS" id="PR00078">
    <property type="entry name" value="G3PDHDRGNASE"/>
</dbReference>
<evidence type="ECO:0000313" key="5">
    <source>
        <dbReference type="EMBL" id="ROP43352.1"/>
    </source>
</evidence>
<dbReference type="PANTHER" id="PTHR43454:SF1">
    <property type="entry name" value="GLYCERALDEHYDE 3-PHOSPHATE DEHYDROGENASE NAD(P) BINDING DOMAIN-CONTAINING PROTEIN"/>
    <property type="match status" value="1"/>
</dbReference>
<dbReference type="SUPFAM" id="SSF55347">
    <property type="entry name" value="Glyceraldehyde-3-phosphate dehydrogenase-like, C-terminal domain"/>
    <property type="match status" value="1"/>
</dbReference>
<dbReference type="InterPro" id="IPR020831">
    <property type="entry name" value="GlycerAld/Erythrose_P_DH"/>
</dbReference>
<comment type="caution">
    <text evidence="5">The sequence shown here is derived from an EMBL/GenBank/DDBJ whole genome shotgun (WGS) entry which is preliminary data.</text>
</comment>
<dbReference type="Gene3D" id="3.40.50.720">
    <property type="entry name" value="NAD(P)-binding Rossmann-like Domain"/>
    <property type="match status" value="1"/>
</dbReference>
<dbReference type="NCBIfam" id="NF006139">
    <property type="entry name" value="PRK08289.1"/>
    <property type="match status" value="1"/>
</dbReference>
<protein>
    <submittedName>
        <fullName evidence="5">Glyceraldehyde 3-phosphate dehydrogenase</fullName>
    </submittedName>
</protein>
<feature type="region of interest" description="Disordered" evidence="3">
    <location>
        <begin position="468"/>
        <end position="488"/>
    </location>
</feature>
<evidence type="ECO:0000256" key="1">
    <source>
        <dbReference type="ARBA" id="ARBA00023002"/>
    </source>
</evidence>
<evidence type="ECO:0000259" key="4">
    <source>
        <dbReference type="SMART" id="SM00846"/>
    </source>
</evidence>
<dbReference type="SUPFAM" id="SSF51735">
    <property type="entry name" value="NAD(P)-binding Rossmann-fold domains"/>
    <property type="match status" value="1"/>
</dbReference>
<dbReference type="InterPro" id="IPR036291">
    <property type="entry name" value="NAD(P)-bd_dom_sf"/>
</dbReference>
<dbReference type="AlphaFoldDB" id="A0A3N1HM16"/>
<organism evidence="5 6">
    <name type="scientific">Pseudokineococcus lusitanus</name>
    <dbReference type="NCBI Taxonomy" id="763993"/>
    <lineage>
        <taxon>Bacteria</taxon>
        <taxon>Bacillati</taxon>
        <taxon>Actinomycetota</taxon>
        <taxon>Actinomycetes</taxon>
        <taxon>Kineosporiales</taxon>
        <taxon>Kineosporiaceae</taxon>
        <taxon>Pseudokineococcus</taxon>
    </lineage>
</organism>
<name>A0A3N1HM16_9ACTN</name>
<evidence type="ECO:0000256" key="2">
    <source>
        <dbReference type="RuleBase" id="RU000397"/>
    </source>
</evidence>
<dbReference type="GO" id="GO:0051287">
    <property type="term" value="F:NAD binding"/>
    <property type="evidence" value="ECO:0007669"/>
    <property type="project" value="InterPro"/>
</dbReference>
<comment type="similarity">
    <text evidence="2">Belongs to the glyceraldehyde-3-phosphate dehydrogenase family.</text>
</comment>
<dbReference type="InParanoid" id="A0A3N1HM16"/>
<dbReference type="CDD" id="cd05214">
    <property type="entry name" value="GAPDH_I_N"/>
    <property type="match status" value="1"/>
</dbReference>
<evidence type="ECO:0000256" key="3">
    <source>
        <dbReference type="SAM" id="MobiDB-lite"/>
    </source>
</evidence>
<dbReference type="Gene3D" id="3.30.360.10">
    <property type="entry name" value="Dihydrodipicolinate Reductase, domain 2"/>
    <property type="match status" value="1"/>
</dbReference>
<dbReference type="PROSITE" id="PS00071">
    <property type="entry name" value="GAPDH"/>
    <property type="match status" value="1"/>
</dbReference>
<reference evidence="5 6" key="1">
    <citation type="journal article" date="2015" name="Stand. Genomic Sci.">
        <title>Genomic Encyclopedia of Bacterial and Archaeal Type Strains, Phase III: the genomes of soil and plant-associated and newly described type strains.</title>
        <authorList>
            <person name="Whitman W.B."/>
            <person name="Woyke T."/>
            <person name="Klenk H.P."/>
            <person name="Zhou Y."/>
            <person name="Lilburn T.G."/>
            <person name="Beck B.J."/>
            <person name="De Vos P."/>
            <person name="Vandamme P."/>
            <person name="Eisen J.A."/>
            <person name="Garrity G."/>
            <person name="Hugenholtz P."/>
            <person name="Kyrpides N.C."/>
        </authorList>
    </citation>
    <scope>NUCLEOTIDE SEQUENCE [LARGE SCALE GENOMIC DNA]</scope>
    <source>
        <strain evidence="5 6">CECT 7306</strain>
    </source>
</reference>
<dbReference type="InterPro" id="IPR020828">
    <property type="entry name" value="GlycerAld_3-P_DH_NAD(P)-bd"/>
</dbReference>
<dbReference type="SMART" id="SM00846">
    <property type="entry name" value="Gp_dh_N"/>
    <property type="match status" value="1"/>
</dbReference>
<feature type="domain" description="Glyceraldehyde 3-phosphate dehydrogenase NAD(P) binding" evidence="4">
    <location>
        <begin position="126"/>
        <end position="286"/>
    </location>
</feature>
<dbReference type="GO" id="GO:0016620">
    <property type="term" value="F:oxidoreductase activity, acting on the aldehyde or oxo group of donors, NAD or NADP as acceptor"/>
    <property type="evidence" value="ECO:0007669"/>
    <property type="project" value="InterPro"/>
</dbReference>
<evidence type="ECO:0000313" key="6">
    <source>
        <dbReference type="Proteomes" id="UP000276232"/>
    </source>
</evidence>
<dbReference type="CDD" id="cd18126">
    <property type="entry name" value="GAPDH_I_C"/>
    <property type="match status" value="1"/>
</dbReference>
<gene>
    <name evidence="5" type="ORF">EDC03_1955</name>
</gene>
<keyword evidence="6" id="KW-1185">Reference proteome</keyword>
<accession>A0A3N1HM16</accession>
<dbReference type="PANTHER" id="PTHR43454">
    <property type="entry name" value="GLYCERALDEHYDE-3-PHOSPHATE DEHYDROGENASE"/>
    <property type="match status" value="1"/>
</dbReference>
<dbReference type="EMBL" id="RJKN01000004">
    <property type="protein sequence ID" value="ROP43352.1"/>
    <property type="molecule type" value="Genomic_DNA"/>
</dbReference>
<dbReference type="Pfam" id="PF02800">
    <property type="entry name" value="Gp_dh_C"/>
    <property type="match status" value="1"/>
</dbReference>
<dbReference type="InterPro" id="IPR020829">
    <property type="entry name" value="GlycerAld_3-P_DH_cat"/>
</dbReference>
<sequence length="488" mass="51687">MPHAEHGQALEDWSRRLAVAEELVPLVGRLHREHGVVLSVHGRGLAGLSAVGLVKAHRYGRHADGVPLPVEDTLALLRLLVALRPGPGSVDVGELLAAHRAAGGDLEALVREQLADALGAAAAEPRDVVLFGFGRIGRLVARILVEHAGPASPLRLRAVVLRPAGPGDLVKRASLLRRDSVHGPFRGTITVDEETQTVLANGTLVQVLRATDPAAVDYRAAGIDDALVVDTTGRWRDEDGLRQHLRSPGAARVLLTAPGKGPVPNVVHGINEAEVGDHDVVSAASCTTNAITPVLHVVHERFGVAHGHVETVHSFTNDQNLIDNVHGGARRGRAATLNMVITETGAARAVAKALPSLAGRLTGSAIRVPTPDVSLAVLALRLERPTTTAELNDHLRRTSLVGPLRRQVGYIHSPEVVSTDFLGSHQAGVVDGLATQADGHDAVLYVWYDNEYGYSHQVVRVLEEMAGRPRPPRVPTSTAALFGADQAG</sequence>